<dbReference type="STRING" id="117157.SAMN04489717_3733"/>
<reference evidence="3 4" key="1">
    <citation type="submission" date="2016-10" db="EMBL/GenBank/DDBJ databases">
        <authorList>
            <person name="de Groot N.N."/>
        </authorList>
    </citation>
    <scope>NUCLEOTIDE SEQUENCE [LARGE SCALE GENOMIC DNA]</scope>
    <source>
        <strain evidence="3 4">DSM 22024</strain>
    </source>
</reference>
<dbReference type="InterPro" id="IPR029069">
    <property type="entry name" value="HotDog_dom_sf"/>
</dbReference>
<accession>A0A1H1UQQ4</accession>
<dbReference type="PANTHER" id="PTHR43664">
    <property type="entry name" value="MONOAMINE OXIDASE-RELATED"/>
    <property type="match status" value="1"/>
</dbReference>
<dbReference type="Pfam" id="PF01575">
    <property type="entry name" value="MaoC_dehydratas"/>
    <property type="match status" value="1"/>
</dbReference>
<dbReference type="AlphaFoldDB" id="A0A1H1UQQ4"/>
<keyword evidence="4" id="KW-1185">Reference proteome</keyword>
<dbReference type="SUPFAM" id="SSF54637">
    <property type="entry name" value="Thioesterase/thiol ester dehydrase-isomerase"/>
    <property type="match status" value="1"/>
</dbReference>
<feature type="domain" description="MaoC-like" evidence="2">
    <location>
        <begin position="19"/>
        <end position="121"/>
    </location>
</feature>
<dbReference type="Proteomes" id="UP000198983">
    <property type="component" value="Chromosome I"/>
</dbReference>
<sequence length="150" mass="16727">MYDKYYDQVEIGDSATYGGVRVTEEYINRFADLTGDHHPLHVDPEFAARSRYGQRIAHGFLVLSLSAGMFPMNPKTVLAFYGMDGVRFVKPTYIDDTLRVRLTVTDKTDKPAGGVVQTALEMVNQRDEVVAVATMRILVARSPIRVEVAG</sequence>
<dbReference type="Gene3D" id="3.10.129.10">
    <property type="entry name" value="Hotdog Thioesterase"/>
    <property type="match status" value="1"/>
</dbReference>
<evidence type="ECO:0000313" key="3">
    <source>
        <dbReference type="EMBL" id="SDS74825.1"/>
    </source>
</evidence>
<evidence type="ECO:0000256" key="1">
    <source>
        <dbReference type="ARBA" id="ARBA00005254"/>
    </source>
</evidence>
<organism evidence="3 4">
    <name type="scientific">Actinopolymorpha singaporensis</name>
    <dbReference type="NCBI Taxonomy" id="117157"/>
    <lineage>
        <taxon>Bacteria</taxon>
        <taxon>Bacillati</taxon>
        <taxon>Actinomycetota</taxon>
        <taxon>Actinomycetes</taxon>
        <taxon>Propionibacteriales</taxon>
        <taxon>Actinopolymorphaceae</taxon>
        <taxon>Actinopolymorpha</taxon>
    </lineage>
</organism>
<gene>
    <name evidence="3" type="ORF">SAMN04489717_3733</name>
</gene>
<dbReference type="PANTHER" id="PTHR43664:SF1">
    <property type="entry name" value="BETA-METHYLMALYL-COA DEHYDRATASE"/>
    <property type="match status" value="1"/>
</dbReference>
<dbReference type="InterPro" id="IPR002539">
    <property type="entry name" value="MaoC-like_dom"/>
</dbReference>
<name>A0A1H1UQQ4_9ACTN</name>
<evidence type="ECO:0000313" key="4">
    <source>
        <dbReference type="Proteomes" id="UP000198983"/>
    </source>
</evidence>
<comment type="similarity">
    <text evidence="1">Belongs to the enoyl-CoA hydratase/isomerase family.</text>
</comment>
<dbReference type="InterPro" id="IPR052342">
    <property type="entry name" value="MCH/BMMD"/>
</dbReference>
<evidence type="ECO:0000259" key="2">
    <source>
        <dbReference type="Pfam" id="PF01575"/>
    </source>
</evidence>
<dbReference type="EMBL" id="LT629732">
    <property type="protein sequence ID" value="SDS74825.1"/>
    <property type="molecule type" value="Genomic_DNA"/>
</dbReference>
<protein>
    <submittedName>
        <fullName evidence="3">Acyl dehydratase</fullName>
    </submittedName>
</protein>
<dbReference type="RefSeq" id="WP_092654894.1">
    <property type="nucleotide sequence ID" value="NZ_LT629732.1"/>
</dbReference>
<proteinExistence type="inferred from homology"/>
<dbReference type="OrthoDB" id="9796589at2"/>